<dbReference type="RefSeq" id="WP_167358820.1">
    <property type="nucleotide sequence ID" value="NZ_CCDH010000003.1"/>
</dbReference>
<name>A0A024P6Z1_9BACI</name>
<reference evidence="2 3" key="2">
    <citation type="submission" date="2014-05" db="EMBL/GenBank/DDBJ databases">
        <title>Draft genome sequence of Halobacillus karajensis HK-03.</title>
        <authorList>
            <person name="Khelaifia S."/>
            <person name="Croce O."/>
            <person name="Lagier J.C."/>
            <person name="Raoult D."/>
        </authorList>
    </citation>
    <scope>NUCLEOTIDE SEQUENCE [LARGE SCALE GENOMIC DNA]</scope>
    <source>
        <strain evidence="2 3">HD-03</strain>
    </source>
</reference>
<proteinExistence type="predicted"/>
<evidence type="ECO:0000313" key="2">
    <source>
        <dbReference type="EMBL" id="CDQ24889.1"/>
    </source>
</evidence>
<reference evidence="3" key="1">
    <citation type="submission" date="2014-03" db="EMBL/GenBank/DDBJ databases">
        <authorList>
            <person name="Urmite Genomes U."/>
        </authorList>
    </citation>
    <scope>NUCLEOTIDE SEQUENCE [LARGE SCALE GENOMIC DNA]</scope>
    <source>
        <strain evidence="3">HD-03</strain>
    </source>
</reference>
<sequence>MEQQKKTNRKHDRWTEVRKFDESEMEPKRLSEAKRKEIESDQHTVGGF</sequence>
<evidence type="ECO:0000313" key="3">
    <source>
        <dbReference type="Proteomes" id="UP000028868"/>
    </source>
</evidence>
<feature type="compositionally biased region" description="Basic residues" evidence="1">
    <location>
        <begin position="1"/>
        <end position="12"/>
    </location>
</feature>
<organism evidence="2 3">
    <name type="scientific">Halobacillus karajensis</name>
    <dbReference type="NCBI Taxonomy" id="195088"/>
    <lineage>
        <taxon>Bacteria</taxon>
        <taxon>Bacillati</taxon>
        <taxon>Bacillota</taxon>
        <taxon>Bacilli</taxon>
        <taxon>Bacillales</taxon>
        <taxon>Bacillaceae</taxon>
        <taxon>Halobacillus</taxon>
    </lineage>
</organism>
<feature type="compositionally biased region" description="Basic and acidic residues" evidence="1">
    <location>
        <begin position="13"/>
        <end position="42"/>
    </location>
</feature>
<comment type="caution">
    <text evidence="2">The sequence shown here is derived from an EMBL/GenBank/DDBJ whole genome shotgun (WGS) entry which is preliminary data.</text>
</comment>
<keyword evidence="3" id="KW-1185">Reference proteome</keyword>
<accession>A0A024P6Z1</accession>
<protein>
    <submittedName>
        <fullName evidence="2">Uncharacterized protein</fullName>
    </submittedName>
</protein>
<evidence type="ECO:0000256" key="1">
    <source>
        <dbReference type="SAM" id="MobiDB-lite"/>
    </source>
</evidence>
<gene>
    <name evidence="2" type="ORF">BN983_03188</name>
</gene>
<dbReference type="EMBL" id="CCDI010000004">
    <property type="protein sequence ID" value="CDQ24889.1"/>
    <property type="molecule type" value="Genomic_DNA"/>
</dbReference>
<dbReference type="AlphaFoldDB" id="A0A024P6Z1"/>
<feature type="region of interest" description="Disordered" evidence="1">
    <location>
        <begin position="1"/>
        <end position="48"/>
    </location>
</feature>
<dbReference type="Proteomes" id="UP000028868">
    <property type="component" value="Unassembled WGS sequence"/>
</dbReference>